<evidence type="ECO:0000259" key="5">
    <source>
        <dbReference type="PROSITE" id="PS50110"/>
    </source>
</evidence>
<dbReference type="InterPro" id="IPR011006">
    <property type="entry name" value="CheY-like_superfamily"/>
</dbReference>
<dbReference type="PANTHER" id="PTHR44591">
    <property type="entry name" value="STRESS RESPONSE REGULATOR PROTEIN 1"/>
    <property type="match status" value="1"/>
</dbReference>
<feature type="domain" description="Response regulatory" evidence="5">
    <location>
        <begin position="7"/>
        <end position="121"/>
    </location>
</feature>
<comment type="function">
    <text evidence="3">May play the central regulatory role in sporulation. It may be an element of the effector pathway responsible for the activation of sporulation genes in response to nutritional stress. Spo0A may act in concert with spo0H (a sigma factor) to control the expression of some genes that are critical to the sporulation process.</text>
</comment>
<gene>
    <name evidence="6" type="ORF">EDD75_0620</name>
</gene>
<dbReference type="PANTHER" id="PTHR44591:SF3">
    <property type="entry name" value="RESPONSE REGULATORY DOMAIN-CONTAINING PROTEIN"/>
    <property type="match status" value="1"/>
</dbReference>
<dbReference type="PROSITE" id="PS50110">
    <property type="entry name" value="RESPONSE_REGULATORY"/>
    <property type="match status" value="1"/>
</dbReference>
<dbReference type="Pfam" id="PF00072">
    <property type="entry name" value="Response_reg"/>
    <property type="match status" value="1"/>
</dbReference>
<dbReference type="SMART" id="SM00448">
    <property type="entry name" value="REC"/>
    <property type="match status" value="1"/>
</dbReference>
<accession>A0A3N5AXW1</accession>
<dbReference type="Proteomes" id="UP000282654">
    <property type="component" value="Unassembled WGS sequence"/>
</dbReference>
<dbReference type="RefSeq" id="WP_123927825.1">
    <property type="nucleotide sequence ID" value="NZ_RKRE01000001.1"/>
</dbReference>
<dbReference type="Gene3D" id="3.40.50.2300">
    <property type="match status" value="1"/>
</dbReference>
<evidence type="ECO:0000256" key="4">
    <source>
        <dbReference type="PROSITE-ProRule" id="PRU00169"/>
    </source>
</evidence>
<dbReference type="SUPFAM" id="SSF52172">
    <property type="entry name" value="CheY-like"/>
    <property type="match status" value="1"/>
</dbReference>
<sequence>MSGETLKVLIADDQPEICEILEALLCAEGHVTRTAKNGREALELACDFRPDLVFLDIMMPVLDGFAALEELLRRFPEVNVVMMTACPEVEMITRAFKEGVIAFLGKPFDMAAIREILRAIRERKDTGCAADFPRQEYSQCG</sequence>
<protein>
    <recommendedName>
        <fullName evidence="1">Stage 0 sporulation protein A homolog</fullName>
    </recommendedName>
</protein>
<evidence type="ECO:0000313" key="6">
    <source>
        <dbReference type="EMBL" id="RPF49797.1"/>
    </source>
</evidence>
<keyword evidence="7" id="KW-1185">Reference proteome</keyword>
<dbReference type="InterPro" id="IPR050595">
    <property type="entry name" value="Bact_response_regulator"/>
</dbReference>
<proteinExistence type="predicted"/>
<dbReference type="GO" id="GO:0000160">
    <property type="term" value="P:phosphorelay signal transduction system"/>
    <property type="evidence" value="ECO:0007669"/>
    <property type="project" value="InterPro"/>
</dbReference>
<name>A0A3N5AXW1_9THEO</name>
<evidence type="ECO:0000256" key="2">
    <source>
        <dbReference type="ARBA" id="ARBA00022553"/>
    </source>
</evidence>
<dbReference type="AlphaFoldDB" id="A0A3N5AXW1"/>
<dbReference type="OrthoDB" id="9808843at2"/>
<reference evidence="6 7" key="1">
    <citation type="submission" date="2018-11" db="EMBL/GenBank/DDBJ databases">
        <title>Genomic Encyclopedia of Type Strains, Phase IV (KMG-IV): sequencing the most valuable type-strain genomes for metagenomic binning, comparative biology and taxonomic classification.</title>
        <authorList>
            <person name="Goeker M."/>
        </authorList>
    </citation>
    <scope>NUCLEOTIDE SEQUENCE [LARGE SCALE GENOMIC DNA]</scope>
    <source>
        <strain evidence="6 7">DSM 102936</strain>
    </source>
</reference>
<dbReference type="InterPro" id="IPR001789">
    <property type="entry name" value="Sig_transdc_resp-reg_receiver"/>
</dbReference>
<keyword evidence="2 4" id="KW-0597">Phosphoprotein</keyword>
<dbReference type="EMBL" id="RKRE01000001">
    <property type="protein sequence ID" value="RPF49797.1"/>
    <property type="molecule type" value="Genomic_DNA"/>
</dbReference>
<comment type="caution">
    <text evidence="6">The sequence shown here is derived from an EMBL/GenBank/DDBJ whole genome shotgun (WGS) entry which is preliminary data.</text>
</comment>
<dbReference type="CDD" id="cd00156">
    <property type="entry name" value="REC"/>
    <property type="match status" value="1"/>
</dbReference>
<organism evidence="6 7">
    <name type="scientific">Thermodesulfitimonas autotrophica</name>
    <dbReference type="NCBI Taxonomy" id="1894989"/>
    <lineage>
        <taxon>Bacteria</taxon>
        <taxon>Bacillati</taxon>
        <taxon>Bacillota</taxon>
        <taxon>Clostridia</taxon>
        <taxon>Thermoanaerobacterales</taxon>
        <taxon>Thermoanaerobacteraceae</taxon>
        <taxon>Thermodesulfitimonas</taxon>
    </lineage>
</organism>
<feature type="modified residue" description="4-aspartylphosphate" evidence="4">
    <location>
        <position position="56"/>
    </location>
</feature>
<evidence type="ECO:0000256" key="3">
    <source>
        <dbReference type="ARBA" id="ARBA00024867"/>
    </source>
</evidence>
<evidence type="ECO:0000313" key="7">
    <source>
        <dbReference type="Proteomes" id="UP000282654"/>
    </source>
</evidence>
<evidence type="ECO:0000256" key="1">
    <source>
        <dbReference type="ARBA" id="ARBA00018672"/>
    </source>
</evidence>